<evidence type="ECO:0000256" key="2">
    <source>
        <dbReference type="ARBA" id="ARBA00012438"/>
    </source>
</evidence>
<dbReference type="SUPFAM" id="SSF47384">
    <property type="entry name" value="Homodimeric domain of signal transducing histidine kinase"/>
    <property type="match status" value="1"/>
</dbReference>
<keyword evidence="4" id="KW-0547">Nucleotide-binding</keyword>
<dbReference type="InterPro" id="IPR027417">
    <property type="entry name" value="P-loop_NTPase"/>
</dbReference>
<dbReference type="GO" id="GO:0005524">
    <property type="term" value="F:ATP binding"/>
    <property type="evidence" value="ECO:0007669"/>
    <property type="project" value="UniProtKB-KW"/>
</dbReference>
<evidence type="ECO:0000256" key="6">
    <source>
        <dbReference type="ARBA" id="ARBA00022840"/>
    </source>
</evidence>
<dbReference type="GO" id="GO:0000155">
    <property type="term" value="F:phosphorelay sensor kinase activity"/>
    <property type="evidence" value="ECO:0007669"/>
    <property type="project" value="InterPro"/>
</dbReference>
<name>A0A1I6U9M9_9EURY</name>
<dbReference type="InterPro" id="IPR050980">
    <property type="entry name" value="2C_sensor_his_kinase"/>
</dbReference>
<dbReference type="InterPro" id="IPR005467">
    <property type="entry name" value="His_kinase_dom"/>
</dbReference>
<keyword evidence="5 8" id="KW-0418">Kinase</keyword>
<evidence type="ECO:0000313" key="9">
    <source>
        <dbReference type="Proteomes" id="UP000199199"/>
    </source>
</evidence>
<dbReference type="PROSITE" id="PS50109">
    <property type="entry name" value="HIS_KIN"/>
    <property type="match status" value="1"/>
</dbReference>
<evidence type="ECO:0000256" key="1">
    <source>
        <dbReference type="ARBA" id="ARBA00000085"/>
    </source>
</evidence>
<dbReference type="AlphaFoldDB" id="A0A1I6U9M9"/>
<evidence type="ECO:0000313" key="8">
    <source>
        <dbReference type="EMBL" id="SFS98229.1"/>
    </source>
</evidence>
<evidence type="ECO:0000256" key="3">
    <source>
        <dbReference type="ARBA" id="ARBA00022679"/>
    </source>
</evidence>
<dbReference type="PANTHER" id="PTHR44936">
    <property type="entry name" value="SENSOR PROTEIN CREC"/>
    <property type="match status" value="1"/>
</dbReference>
<keyword evidence="9" id="KW-1185">Reference proteome</keyword>
<dbReference type="InterPro" id="IPR036097">
    <property type="entry name" value="HisK_dim/P_sf"/>
</dbReference>
<accession>A0A1I6U9M9</accession>
<dbReference type="InterPro" id="IPR025847">
    <property type="entry name" value="MEDS_domain"/>
</dbReference>
<keyword evidence="6" id="KW-0067">ATP-binding</keyword>
<organism evidence="8 9">
    <name type="scientific">Halostagnicola kamekurae</name>
    <dbReference type="NCBI Taxonomy" id="619731"/>
    <lineage>
        <taxon>Archaea</taxon>
        <taxon>Methanobacteriati</taxon>
        <taxon>Methanobacteriota</taxon>
        <taxon>Stenosarchaea group</taxon>
        <taxon>Halobacteria</taxon>
        <taxon>Halobacteriales</taxon>
        <taxon>Natrialbaceae</taxon>
        <taxon>Halostagnicola</taxon>
    </lineage>
</organism>
<protein>
    <recommendedName>
        <fullName evidence="2">histidine kinase</fullName>
        <ecNumber evidence="2">2.7.13.3</ecNumber>
    </recommendedName>
</protein>
<evidence type="ECO:0000259" key="7">
    <source>
        <dbReference type="PROSITE" id="PS50109"/>
    </source>
</evidence>
<dbReference type="EMBL" id="FOZS01000004">
    <property type="protein sequence ID" value="SFS98229.1"/>
    <property type="molecule type" value="Genomic_DNA"/>
</dbReference>
<comment type="catalytic activity">
    <reaction evidence="1">
        <text>ATP + protein L-histidine = ADP + protein N-phospho-L-histidine.</text>
        <dbReference type="EC" id="2.7.13.3"/>
    </reaction>
</comment>
<feature type="domain" description="Histidine kinase" evidence="7">
    <location>
        <begin position="253"/>
        <end position="458"/>
    </location>
</feature>
<dbReference type="RefSeq" id="WP_092906764.1">
    <property type="nucleotide sequence ID" value="NZ_FOZS01000004.1"/>
</dbReference>
<dbReference type="InterPro" id="IPR036890">
    <property type="entry name" value="HATPase_C_sf"/>
</dbReference>
<dbReference type="Proteomes" id="UP000199199">
    <property type="component" value="Unassembled WGS sequence"/>
</dbReference>
<sequence length="468" mass="52289">MDTTENHLFAASNAHSVDFDRVCQSSNVVTAFDTANLAVLFDNREQRLAAAMPFVKSGLERNQRCLYLASESSSDELRSALARFGVDHESIPDEQFVVETLTEKGRKSSLDCDGILDFVFEMVEESLNRGFDGLLITAEMSWIHTSNRSIRELLKAISRFNDSAADLPCVALAQYDMTKFDASDLIDIVHAYSDIVYRGKLRPNSYYTGPEPLLKAEKPEAKFERMLQTLTDLSAAYDETHRRQQRLDVLSRVMRHNIRNDLTLILGQSTTLKESLETEELADRADQIRTTAQNLLTIADSVNQLQTSLNHESDPIYPIPLSRTVSRVVEDVRRENPESSISMRVGPDLWVRANEDLEFAVRTLLQTVVEYSDSITLTAESPRSDSDPSISLELKAGGNQFPQAEFSAIVEGEETPLNHGDGVGLWIVHWIVDQSGGNLSIQSSQDETLFTISLPTVFDADSTDTDTP</sequence>
<evidence type="ECO:0000256" key="5">
    <source>
        <dbReference type="ARBA" id="ARBA00022777"/>
    </source>
</evidence>
<keyword evidence="3" id="KW-0808">Transferase</keyword>
<dbReference type="PANTHER" id="PTHR44936:SF10">
    <property type="entry name" value="SENSOR PROTEIN RSTB"/>
    <property type="match status" value="1"/>
</dbReference>
<reference evidence="9" key="1">
    <citation type="submission" date="2016-10" db="EMBL/GenBank/DDBJ databases">
        <authorList>
            <person name="Varghese N."/>
            <person name="Submissions S."/>
        </authorList>
    </citation>
    <scope>NUCLEOTIDE SEQUENCE [LARGE SCALE GENOMIC DNA]</scope>
    <source>
        <strain evidence="9">DSM 22427</strain>
    </source>
</reference>
<gene>
    <name evidence="8" type="ORF">SAMN04488556_3669</name>
</gene>
<proteinExistence type="predicted"/>
<dbReference type="Pfam" id="PF14417">
    <property type="entry name" value="MEDS"/>
    <property type="match status" value="1"/>
</dbReference>
<dbReference type="Gene3D" id="3.30.565.10">
    <property type="entry name" value="Histidine kinase-like ATPase, C-terminal domain"/>
    <property type="match status" value="1"/>
</dbReference>
<dbReference type="Gene3D" id="3.40.50.300">
    <property type="entry name" value="P-loop containing nucleotide triphosphate hydrolases"/>
    <property type="match status" value="1"/>
</dbReference>
<dbReference type="SUPFAM" id="SSF55874">
    <property type="entry name" value="ATPase domain of HSP90 chaperone/DNA topoisomerase II/histidine kinase"/>
    <property type="match status" value="1"/>
</dbReference>
<dbReference type="EC" id="2.7.13.3" evidence="2"/>
<evidence type="ECO:0000256" key="4">
    <source>
        <dbReference type="ARBA" id="ARBA00022741"/>
    </source>
</evidence>